<dbReference type="InterPro" id="IPR001810">
    <property type="entry name" value="F-box_dom"/>
</dbReference>
<dbReference type="Proteomes" id="UP000676336">
    <property type="component" value="Unassembled WGS sequence"/>
</dbReference>
<dbReference type="EMBL" id="CAJOBI010136371">
    <property type="protein sequence ID" value="CAF4747457.1"/>
    <property type="molecule type" value="Genomic_DNA"/>
</dbReference>
<accession>A0A8S2SJ33</accession>
<evidence type="ECO:0000313" key="5">
    <source>
        <dbReference type="Proteomes" id="UP000681967"/>
    </source>
</evidence>
<dbReference type="PROSITE" id="PS50181">
    <property type="entry name" value="FBOX"/>
    <property type="match status" value="1"/>
</dbReference>
<protein>
    <recommendedName>
        <fullName evidence="1">F-box domain-containing protein</fullName>
    </recommendedName>
</protein>
<dbReference type="EMBL" id="CAJOBI010199304">
    <property type="protein sequence ID" value="CAF4986234.1"/>
    <property type="molecule type" value="Genomic_DNA"/>
</dbReference>
<name>A0A8S2SJ33_9BILA</name>
<feature type="domain" description="F-box" evidence="1">
    <location>
        <begin position="2"/>
        <end position="47"/>
    </location>
</feature>
<feature type="non-terminal residue" evidence="2">
    <location>
        <position position="47"/>
    </location>
</feature>
<dbReference type="EMBL" id="CAJOBH010023106">
    <property type="protein sequence ID" value="CAF4233402.1"/>
    <property type="molecule type" value="Genomic_DNA"/>
</dbReference>
<gene>
    <name evidence="2" type="ORF">BYL167_LOCUS24873</name>
    <name evidence="3" type="ORF">SMN809_LOCUS44980</name>
    <name evidence="4" type="ORF">SMN809_LOCUS56009</name>
</gene>
<reference evidence="2" key="1">
    <citation type="submission" date="2021-02" db="EMBL/GenBank/DDBJ databases">
        <authorList>
            <person name="Nowell W R."/>
        </authorList>
    </citation>
    <scope>NUCLEOTIDE SEQUENCE</scope>
</reference>
<sequence length="47" mass="5621">MPSCFSTLPVEFIYRILDNLDEFTILYSTRNVCARLNSITDTYHRYQ</sequence>
<evidence type="ECO:0000313" key="4">
    <source>
        <dbReference type="EMBL" id="CAF4986234.1"/>
    </source>
</evidence>
<evidence type="ECO:0000313" key="2">
    <source>
        <dbReference type="EMBL" id="CAF4233402.1"/>
    </source>
</evidence>
<evidence type="ECO:0000259" key="1">
    <source>
        <dbReference type="PROSITE" id="PS50181"/>
    </source>
</evidence>
<dbReference type="SUPFAM" id="SSF81383">
    <property type="entry name" value="F-box domain"/>
    <property type="match status" value="1"/>
</dbReference>
<organism evidence="2 5">
    <name type="scientific">Rotaria magnacalcarata</name>
    <dbReference type="NCBI Taxonomy" id="392030"/>
    <lineage>
        <taxon>Eukaryota</taxon>
        <taxon>Metazoa</taxon>
        <taxon>Spiralia</taxon>
        <taxon>Gnathifera</taxon>
        <taxon>Rotifera</taxon>
        <taxon>Eurotatoria</taxon>
        <taxon>Bdelloidea</taxon>
        <taxon>Philodinida</taxon>
        <taxon>Philodinidae</taxon>
        <taxon>Rotaria</taxon>
    </lineage>
</organism>
<dbReference type="Proteomes" id="UP000681967">
    <property type="component" value="Unassembled WGS sequence"/>
</dbReference>
<evidence type="ECO:0000313" key="3">
    <source>
        <dbReference type="EMBL" id="CAF4747457.1"/>
    </source>
</evidence>
<comment type="caution">
    <text evidence="2">The sequence shown here is derived from an EMBL/GenBank/DDBJ whole genome shotgun (WGS) entry which is preliminary data.</text>
</comment>
<dbReference type="InterPro" id="IPR036047">
    <property type="entry name" value="F-box-like_dom_sf"/>
</dbReference>
<dbReference type="AlphaFoldDB" id="A0A8S2SJ33"/>
<proteinExistence type="predicted"/>